<dbReference type="SUPFAM" id="SSF56214">
    <property type="entry name" value="4'-phosphopantetheinyl transferase"/>
    <property type="match status" value="1"/>
</dbReference>
<dbReference type="InterPro" id="IPR002582">
    <property type="entry name" value="ACPS"/>
</dbReference>
<keyword evidence="5 8" id="KW-0460">Magnesium</keyword>
<dbReference type="EMBL" id="JBHUKY010000010">
    <property type="protein sequence ID" value="MFD2408904.1"/>
    <property type="molecule type" value="Genomic_DNA"/>
</dbReference>
<feature type="domain" description="4'-phosphopantetheinyl transferase" evidence="9">
    <location>
        <begin position="4"/>
        <end position="94"/>
    </location>
</feature>
<comment type="similarity">
    <text evidence="8">Belongs to the P-Pant transferase superfamily. AcpS family.</text>
</comment>
<feature type="binding site" evidence="8">
    <location>
        <position position="59"/>
    </location>
    <ligand>
        <name>Mg(2+)</name>
        <dbReference type="ChEBI" id="CHEBI:18420"/>
    </ligand>
</feature>
<dbReference type="InterPro" id="IPR008278">
    <property type="entry name" value="4-PPantetheinyl_Trfase_dom"/>
</dbReference>
<comment type="function">
    <text evidence="8">Transfers the 4'-phosphopantetheine moiety from coenzyme A to a Ser of acyl-carrier-protein.</text>
</comment>
<comment type="caution">
    <text evidence="10">The sequence shown here is derived from an EMBL/GenBank/DDBJ whole genome shotgun (WGS) entry which is preliminary data.</text>
</comment>
<keyword evidence="6 8" id="KW-0443">Lipid metabolism</keyword>
<keyword evidence="7 8" id="KW-0275">Fatty acid biosynthesis</keyword>
<keyword evidence="1 8" id="KW-0444">Lipid biosynthesis</keyword>
<keyword evidence="3 8" id="KW-0479">Metal-binding</keyword>
<proteinExistence type="inferred from homology"/>
<evidence type="ECO:0000256" key="3">
    <source>
        <dbReference type="ARBA" id="ARBA00022723"/>
    </source>
</evidence>
<dbReference type="NCBIfam" id="TIGR00516">
    <property type="entry name" value="acpS"/>
    <property type="match status" value="1"/>
</dbReference>
<dbReference type="RefSeq" id="WP_209993716.1">
    <property type="nucleotide sequence ID" value="NZ_JBHSVQ010000001.1"/>
</dbReference>
<gene>
    <name evidence="8 10" type="primary">acpS</name>
    <name evidence="10" type="ORF">ACFSX3_03430</name>
</gene>
<evidence type="ECO:0000256" key="7">
    <source>
        <dbReference type="ARBA" id="ARBA00023160"/>
    </source>
</evidence>
<dbReference type="EC" id="2.7.8.7" evidence="8"/>
<evidence type="ECO:0000256" key="4">
    <source>
        <dbReference type="ARBA" id="ARBA00022832"/>
    </source>
</evidence>
<comment type="subcellular location">
    <subcellularLocation>
        <location evidence="8">Cytoplasm</location>
    </subcellularLocation>
</comment>
<reference evidence="11" key="1">
    <citation type="journal article" date="2019" name="Int. J. Syst. Evol. Microbiol.">
        <title>The Global Catalogue of Microorganisms (GCM) 10K type strain sequencing project: providing services to taxonomists for standard genome sequencing and annotation.</title>
        <authorList>
            <consortium name="The Broad Institute Genomics Platform"/>
            <consortium name="The Broad Institute Genome Sequencing Center for Infectious Disease"/>
            <person name="Wu L."/>
            <person name="Ma J."/>
        </authorList>
    </citation>
    <scope>NUCLEOTIDE SEQUENCE [LARGE SCALE GENOMIC DNA]</scope>
    <source>
        <strain evidence="11">CCM 8725</strain>
    </source>
</reference>
<evidence type="ECO:0000256" key="6">
    <source>
        <dbReference type="ARBA" id="ARBA00023098"/>
    </source>
</evidence>
<evidence type="ECO:0000256" key="8">
    <source>
        <dbReference type="HAMAP-Rule" id="MF_00101"/>
    </source>
</evidence>
<dbReference type="InterPro" id="IPR037143">
    <property type="entry name" value="4-PPantetheinyl_Trfase_dom_sf"/>
</dbReference>
<feature type="binding site" evidence="8">
    <location>
        <position position="8"/>
    </location>
    <ligand>
        <name>Mg(2+)</name>
        <dbReference type="ChEBI" id="CHEBI:18420"/>
    </ligand>
</feature>
<dbReference type="HAMAP" id="MF_00101">
    <property type="entry name" value="AcpS"/>
    <property type="match status" value="1"/>
</dbReference>
<keyword evidence="11" id="KW-1185">Reference proteome</keyword>
<dbReference type="Gene3D" id="3.90.470.20">
    <property type="entry name" value="4'-phosphopantetheinyl transferase domain"/>
    <property type="match status" value="1"/>
</dbReference>
<comment type="cofactor">
    <cofactor evidence="8">
        <name>Mg(2+)</name>
        <dbReference type="ChEBI" id="CHEBI:18420"/>
    </cofactor>
</comment>
<keyword evidence="8" id="KW-0963">Cytoplasm</keyword>
<protein>
    <recommendedName>
        <fullName evidence="8">Holo-[acyl-carrier-protein] synthase</fullName>
        <shortName evidence="8">Holo-ACP synthase</shortName>
        <ecNumber evidence="8">2.7.8.7</ecNumber>
    </recommendedName>
    <alternativeName>
        <fullName evidence="8">4'-phosphopantetheinyl transferase AcpS</fullName>
    </alternativeName>
</protein>
<organism evidence="10 11">
    <name type="scientific">Paenibacillus rhizoplanae</name>
    <dbReference type="NCBI Taxonomy" id="1917181"/>
    <lineage>
        <taxon>Bacteria</taxon>
        <taxon>Bacillati</taxon>
        <taxon>Bacillota</taxon>
        <taxon>Bacilli</taxon>
        <taxon>Bacillales</taxon>
        <taxon>Paenibacillaceae</taxon>
        <taxon>Paenibacillus</taxon>
    </lineage>
</organism>
<dbReference type="Pfam" id="PF01648">
    <property type="entry name" value="ACPS"/>
    <property type="match status" value="1"/>
</dbReference>
<evidence type="ECO:0000259" key="9">
    <source>
        <dbReference type="Pfam" id="PF01648"/>
    </source>
</evidence>
<sequence length="134" mass="14208">MIYGIGHDVLEIDRVAGITEGSLGSRFSRRILTRLELGLAAGKGAKTAEFISGRFSAKEAVVKALGCGIGQLVGFQDIEILPDALGKPVAILSAEAWSRLGLPEQEYIIHLTITHSRGLASAFAVVERTPGHSL</sequence>
<dbReference type="GO" id="GO:0008897">
    <property type="term" value="F:holo-[acyl-carrier-protein] synthase activity"/>
    <property type="evidence" value="ECO:0007669"/>
    <property type="project" value="UniProtKB-EC"/>
</dbReference>
<evidence type="ECO:0000256" key="1">
    <source>
        <dbReference type="ARBA" id="ARBA00022516"/>
    </source>
</evidence>
<evidence type="ECO:0000256" key="2">
    <source>
        <dbReference type="ARBA" id="ARBA00022679"/>
    </source>
</evidence>
<keyword evidence="4 8" id="KW-0276">Fatty acid metabolism</keyword>
<accession>A0ABW5F2T2</accession>
<dbReference type="Proteomes" id="UP001597448">
    <property type="component" value="Unassembled WGS sequence"/>
</dbReference>
<evidence type="ECO:0000256" key="5">
    <source>
        <dbReference type="ARBA" id="ARBA00022842"/>
    </source>
</evidence>
<dbReference type="NCBIfam" id="TIGR00556">
    <property type="entry name" value="pantethn_trn"/>
    <property type="match status" value="1"/>
</dbReference>
<evidence type="ECO:0000313" key="11">
    <source>
        <dbReference type="Proteomes" id="UP001597448"/>
    </source>
</evidence>
<name>A0ABW5F2T2_9BACL</name>
<dbReference type="InterPro" id="IPR004568">
    <property type="entry name" value="Ppantetheine-prot_Trfase_dom"/>
</dbReference>
<comment type="catalytic activity">
    <reaction evidence="8">
        <text>apo-[ACP] + CoA = holo-[ACP] + adenosine 3',5'-bisphosphate + H(+)</text>
        <dbReference type="Rhea" id="RHEA:12068"/>
        <dbReference type="Rhea" id="RHEA-COMP:9685"/>
        <dbReference type="Rhea" id="RHEA-COMP:9690"/>
        <dbReference type="ChEBI" id="CHEBI:15378"/>
        <dbReference type="ChEBI" id="CHEBI:29999"/>
        <dbReference type="ChEBI" id="CHEBI:57287"/>
        <dbReference type="ChEBI" id="CHEBI:58343"/>
        <dbReference type="ChEBI" id="CHEBI:64479"/>
        <dbReference type="EC" id="2.7.8.7"/>
    </reaction>
</comment>
<evidence type="ECO:0000313" key="10">
    <source>
        <dbReference type="EMBL" id="MFD2408904.1"/>
    </source>
</evidence>
<keyword evidence="2 8" id="KW-0808">Transferase</keyword>